<dbReference type="EMBL" id="NCKU01001031">
    <property type="protein sequence ID" value="RWS13304.1"/>
    <property type="molecule type" value="Genomic_DNA"/>
</dbReference>
<dbReference type="EMBL" id="NCKU01004645">
    <property type="protein sequence ID" value="RWS05667.1"/>
    <property type="molecule type" value="Genomic_DNA"/>
</dbReference>
<gene>
    <name evidence="8" type="ORF">B4U79_17971</name>
    <name evidence="7" type="ORF">B4U79_17972</name>
    <name evidence="6" type="ORF">B4U79_18304</name>
</gene>
<feature type="transmembrane region" description="Helical" evidence="5">
    <location>
        <begin position="49"/>
        <end position="67"/>
    </location>
</feature>
<evidence type="ECO:0000256" key="1">
    <source>
        <dbReference type="ARBA" id="ARBA00022692"/>
    </source>
</evidence>
<evidence type="ECO:0000256" key="5">
    <source>
        <dbReference type="SAM" id="Phobius"/>
    </source>
</evidence>
<proteinExistence type="predicted"/>
<keyword evidence="1 5" id="KW-0812">Transmembrane</keyword>
<protein>
    <recommendedName>
        <fullName evidence="10">Sodium-dependent glucose transporter 1-like protein</fullName>
    </recommendedName>
</protein>
<dbReference type="PANTHER" id="PTHR23121:SF9">
    <property type="entry name" value="SODIUM-DEPENDENT GLUCOSE TRANSPORTER 1"/>
    <property type="match status" value="1"/>
</dbReference>
<evidence type="ECO:0000256" key="4">
    <source>
        <dbReference type="SAM" id="MobiDB-lite"/>
    </source>
</evidence>
<dbReference type="PANTHER" id="PTHR23121">
    <property type="entry name" value="SODIUM-DEPENDENT GLUCOSE TRANSPORTER 1"/>
    <property type="match status" value="1"/>
</dbReference>
<name>A0A3S3P2A6_9ACAR</name>
<evidence type="ECO:0000313" key="9">
    <source>
        <dbReference type="Proteomes" id="UP000285301"/>
    </source>
</evidence>
<feature type="transmembrane region" description="Helical" evidence="5">
    <location>
        <begin position="162"/>
        <end position="183"/>
    </location>
</feature>
<feature type="transmembrane region" description="Helical" evidence="5">
    <location>
        <begin position="255"/>
        <end position="275"/>
    </location>
</feature>
<dbReference type="AlphaFoldDB" id="A0A3S3P2A6"/>
<evidence type="ECO:0008006" key="10">
    <source>
        <dbReference type="Google" id="ProtNLM"/>
    </source>
</evidence>
<evidence type="ECO:0000313" key="6">
    <source>
        <dbReference type="EMBL" id="RWS05667.1"/>
    </source>
</evidence>
<sequence length="363" mass="40918">MAIIIAQLDLVGVCRLSITDLVIILWIRGIGNFLGTIMSGWVFKTCEKIFTFGTLIIILGIAQAYIAKVATFDSLKICLLVAGLCCGIMEPEKYVFLSKIWKEKNNSLIKAMPICQYLASAVTALAFIPFLSNTEIEDQFSVSKNASSCFDYTSESKIEIPFLVQGGIAIWVGILSILFQTWLKLKERRKMSRKTNAKVKQVKSEEESALHEVKDEDEDNFNRDSGDQVDEDTLKLFVTLANVILLIFANSSESLLWSGSVLLTFSLMAIPPSIFNFLKENVFVTSFIYLLYSSSLALGFICGLSVFISYYIRQTPMIFIYMTLSLSVPWLISAVCLACFELRKNRENKLYTSVFQFFNKTNN</sequence>
<accession>A0A3S3P2A6</accession>
<evidence type="ECO:0000256" key="2">
    <source>
        <dbReference type="ARBA" id="ARBA00022989"/>
    </source>
</evidence>
<evidence type="ECO:0000313" key="7">
    <source>
        <dbReference type="EMBL" id="RWS13281.1"/>
    </source>
</evidence>
<dbReference type="Gene3D" id="1.20.1250.20">
    <property type="entry name" value="MFS general substrate transporter like domains"/>
    <property type="match status" value="1"/>
</dbReference>
<organism evidence="7 9">
    <name type="scientific">Dinothrombium tinctorium</name>
    <dbReference type="NCBI Taxonomy" id="1965070"/>
    <lineage>
        <taxon>Eukaryota</taxon>
        <taxon>Metazoa</taxon>
        <taxon>Ecdysozoa</taxon>
        <taxon>Arthropoda</taxon>
        <taxon>Chelicerata</taxon>
        <taxon>Arachnida</taxon>
        <taxon>Acari</taxon>
        <taxon>Acariformes</taxon>
        <taxon>Trombidiformes</taxon>
        <taxon>Prostigmata</taxon>
        <taxon>Anystina</taxon>
        <taxon>Parasitengona</taxon>
        <taxon>Trombidioidea</taxon>
        <taxon>Trombidiidae</taxon>
        <taxon>Dinothrombium</taxon>
    </lineage>
</organism>
<comment type="caution">
    <text evidence="7">The sequence shown here is derived from an EMBL/GenBank/DDBJ whole genome shotgun (WGS) entry which is preliminary data.</text>
</comment>
<keyword evidence="9" id="KW-1185">Reference proteome</keyword>
<reference evidence="7 9" key="1">
    <citation type="journal article" date="2018" name="Gigascience">
        <title>Genomes of trombidid mites reveal novel predicted allergens and laterally-transferred genes associated with secondary metabolism.</title>
        <authorList>
            <person name="Dong X."/>
            <person name="Chaisiri K."/>
            <person name="Xia D."/>
            <person name="Armstrong S.D."/>
            <person name="Fang Y."/>
            <person name="Donnelly M.J."/>
            <person name="Kadowaki T."/>
            <person name="McGarry J.W."/>
            <person name="Darby A.C."/>
            <person name="Makepeace B.L."/>
        </authorList>
    </citation>
    <scope>NUCLEOTIDE SEQUENCE [LARGE SCALE GENOMIC DNA]</scope>
    <source>
        <strain evidence="7">UoL-WK</strain>
    </source>
</reference>
<dbReference type="SUPFAM" id="SSF103473">
    <property type="entry name" value="MFS general substrate transporter"/>
    <property type="match status" value="1"/>
</dbReference>
<feature type="transmembrane region" description="Helical" evidence="5">
    <location>
        <begin position="108"/>
        <end position="131"/>
    </location>
</feature>
<dbReference type="InterPro" id="IPR036259">
    <property type="entry name" value="MFS_trans_sf"/>
</dbReference>
<reference evidence="7" key="2">
    <citation type="submission" date="2018-11" db="EMBL/GenBank/DDBJ databases">
        <title>Trombidioid mite genomics.</title>
        <authorList>
            <person name="Dong X."/>
        </authorList>
    </citation>
    <scope>NUCLEOTIDE SEQUENCE</scope>
    <source>
        <strain evidence="7">UoL-WK</strain>
    </source>
</reference>
<feature type="transmembrane region" description="Helical" evidence="5">
    <location>
        <begin position="21"/>
        <end position="43"/>
    </location>
</feature>
<dbReference type="Proteomes" id="UP000285301">
    <property type="component" value="Unassembled WGS sequence"/>
</dbReference>
<feature type="transmembrane region" description="Helical" evidence="5">
    <location>
        <begin position="287"/>
        <end position="312"/>
    </location>
</feature>
<evidence type="ECO:0000313" key="8">
    <source>
        <dbReference type="EMBL" id="RWS13304.1"/>
    </source>
</evidence>
<keyword evidence="2 5" id="KW-1133">Transmembrane helix</keyword>
<feature type="transmembrane region" description="Helical" evidence="5">
    <location>
        <begin position="318"/>
        <end position="340"/>
    </location>
</feature>
<dbReference type="EMBL" id="NCKU01001037">
    <property type="protein sequence ID" value="RWS13281.1"/>
    <property type="molecule type" value="Genomic_DNA"/>
</dbReference>
<feature type="region of interest" description="Disordered" evidence="4">
    <location>
        <begin position="204"/>
        <end position="225"/>
    </location>
</feature>
<evidence type="ECO:0000256" key="3">
    <source>
        <dbReference type="ARBA" id="ARBA00023136"/>
    </source>
</evidence>
<feature type="transmembrane region" description="Helical" evidence="5">
    <location>
        <begin position="233"/>
        <end position="249"/>
    </location>
</feature>
<keyword evidence="3 5" id="KW-0472">Membrane</keyword>